<dbReference type="Proteomes" id="UP001549119">
    <property type="component" value="Unassembled WGS sequence"/>
</dbReference>
<dbReference type="InterPro" id="IPR057904">
    <property type="entry name" value="Nal1_C"/>
</dbReference>
<dbReference type="Pfam" id="PF25819">
    <property type="entry name" value="Nal1_C"/>
    <property type="match status" value="1"/>
</dbReference>
<protein>
    <recommendedName>
        <fullName evidence="2">Nal1 C-terminal domain-containing protein</fullName>
    </recommendedName>
</protein>
<evidence type="ECO:0000313" key="4">
    <source>
        <dbReference type="Proteomes" id="UP001549119"/>
    </source>
</evidence>
<dbReference type="InterPro" id="IPR009003">
    <property type="entry name" value="Peptidase_S1_PA"/>
</dbReference>
<dbReference type="RefSeq" id="WP_209650864.1">
    <property type="nucleotide sequence ID" value="NZ_JBEPNV010000001.1"/>
</dbReference>
<feature type="region of interest" description="Disordered" evidence="1">
    <location>
        <begin position="103"/>
        <end position="122"/>
    </location>
</feature>
<proteinExistence type="predicted"/>
<accession>A0ABV2NGA3</accession>
<organism evidence="3 4">
    <name type="scientific">Methylobacterium radiotolerans</name>
    <dbReference type="NCBI Taxonomy" id="31998"/>
    <lineage>
        <taxon>Bacteria</taxon>
        <taxon>Pseudomonadati</taxon>
        <taxon>Pseudomonadota</taxon>
        <taxon>Alphaproteobacteria</taxon>
        <taxon>Hyphomicrobiales</taxon>
        <taxon>Methylobacteriaceae</taxon>
        <taxon>Methylobacterium</taxon>
    </lineage>
</organism>
<name>A0ABV2NGA3_9HYPH</name>
<reference evidence="3 4" key="1">
    <citation type="submission" date="2024-06" db="EMBL/GenBank/DDBJ databases">
        <title>Genomics of switchgrass bacterial isolates.</title>
        <authorList>
            <person name="Shade A."/>
        </authorList>
    </citation>
    <scope>NUCLEOTIDE SEQUENCE [LARGE SCALE GENOMIC DNA]</scope>
    <source>
        <strain evidence="3 4">PvP084</strain>
    </source>
</reference>
<feature type="compositionally biased region" description="Pro residues" evidence="1">
    <location>
        <begin position="108"/>
        <end position="117"/>
    </location>
</feature>
<comment type="caution">
    <text evidence="3">The sequence shown here is derived from an EMBL/GenBank/DDBJ whole genome shotgun (WGS) entry which is preliminary data.</text>
</comment>
<dbReference type="Gene3D" id="2.40.10.10">
    <property type="entry name" value="Trypsin-like serine proteases"/>
    <property type="match status" value="2"/>
</dbReference>
<evidence type="ECO:0000259" key="2">
    <source>
        <dbReference type="Pfam" id="PF25819"/>
    </source>
</evidence>
<keyword evidence="4" id="KW-1185">Reference proteome</keyword>
<dbReference type="EMBL" id="JBEPNW010000002">
    <property type="protein sequence ID" value="MET3865474.1"/>
    <property type="molecule type" value="Genomic_DNA"/>
</dbReference>
<gene>
    <name evidence="3" type="ORF">ABIC20_002783</name>
</gene>
<sequence>MADAANIGLAFYEWAKSNGFLVNDDFDSPGSRKPLSAVFPPKPETEIPDGSDQLLGRLMVTAVFHDEPSKTVTICTKGAIPATRARGLPPLIEGVSVHWIGSAQLQSNPPPAPPQPPTTKRSYRHKDRIACGSSIHPASIHGAGSLGCLVQDGAGTLFGLSNNHVTGGCNHMEDGMPILSPAPFDASPDRSHPVPETLGRHTRSIPILSGDPRIIPAQLHDAAIFEVVNPDRVTSMHGDGAYDTPTQIMMPIAGVRVMKVGRTTGLTRGQVIGVLSAPVPIPYNADRFKALVYIGGALAIMGDGGQPFSQAGDSGSLVVTEDGQHAVGLIAAGTSNLSFCMPLEQTLKTLGVNLVSGHGV</sequence>
<dbReference type="InterPro" id="IPR043504">
    <property type="entry name" value="Peptidase_S1_PA_chymotrypsin"/>
</dbReference>
<feature type="domain" description="Nal1 C-terminal" evidence="2">
    <location>
        <begin position="250"/>
        <end position="336"/>
    </location>
</feature>
<evidence type="ECO:0000313" key="3">
    <source>
        <dbReference type="EMBL" id="MET3865474.1"/>
    </source>
</evidence>
<dbReference type="SUPFAM" id="SSF50494">
    <property type="entry name" value="Trypsin-like serine proteases"/>
    <property type="match status" value="1"/>
</dbReference>
<evidence type="ECO:0000256" key="1">
    <source>
        <dbReference type="SAM" id="MobiDB-lite"/>
    </source>
</evidence>